<dbReference type="OrthoDB" id="20729at2759"/>
<evidence type="ECO:0000259" key="4">
    <source>
        <dbReference type="Pfam" id="PF13934"/>
    </source>
</evidence>
<dbReference type="PANTHER" id="PTHR21583">
    <property type="entry name" value="ELYS PROTEIN"/>
    <property type="match status" value="1"/>
</dbReference>
<dbReference type="EMBL" id="KZ992552">
    <property type="protein sequence ID" value="RKP08983.1"/>
    <property type="molecule type" value="Genomic_DNA"/>
</dbReference>
<accession>A0A4P9XS85</accession>
<sequence>MDATEFLPLGYEFDASSEAVSSGAFGAGFAPGRKRPTWCYRHDEATLEVRALANAHSQVFARIPIEVIVNDAMEELEIVYVSSAIIAGLDLLLVCTCDRLSNETRLYLYDPYLGRSRRLPLPKSRSVSCVTVSEPFQLQFTDDDGMERIETTQLLLVGTQTAEMYWSRIAMNEDPFGANELVAADGFERLPECRSGKVTSIACYAVPADTDGLGGNTICIAWGTDRGKVLLVQYQFDATPGADVFHFVEAVEIEDQGPIARVIVRPLPNDEQGERQWLCFIAQHGTHAYGRGASRPLVSVCRTNPCRKQWATLGLVTPTGAEDKTGVHGRTLSVALLETVDQQYLYAIFNTKLPARQNHSTATVAELKVLQIGVDDQAALSLVETRDLTPLGSIDFMEVLPLSDALECSVLCADKIAALEIAPAATTDNGPGLVDVEIEDAEATIQEVLAGLPLFPHLAENAARLAAARQLSGGMLVIDRLLQFAEVEVGTAYPPVDADGLVQLVHSVYGCDLDMLKKDSIMYYLIRDSGNEAAISGFAQKRLIPEPYQQLVTGYWLLDHEQYERATAYLCMPTVQVDWPEAVVRTLLQVGRADLAWRFLQQTLWTPADASGVELQFRVRLQTDLHDALLFQRKYVLNDANNEGQLFVQLLNFCFIEKKSGDLLSRLMNTPFTAREESLLVNYCDDSQAPLCFDFLIMYFVHHGRYVEAIRLNELARRREDPRRAVSKQVARRNAIVDNLRLLLPPVQRDVLELQLEAPALITACEVRGLSSPVPFGSKPIEPASSIRAGQMDGVEASAGTIPIVTSRPSETPNKNDIAPLSSSQLIRAPDDTLSSPLIAASGDDLQKSLLRALADHVAQQGSASATRTHHPESPSMASPKTPQTMSEDAPVDTPGAAPASVHATPGQELAATPATPGASSRLDRSSLHRSSPFVGPPTTPRDLQPQRQSEWRKEMRTETPAQPESEDLVLIDVPRPVSPLPSNNAVEVLHQGTVEPPVGSAKTPRASLNLFSGVYVGESPAEARKSVPSSAHKAMTSPPLLAHVSPFPRRQTAGADGVTSPLASAASPPPQGTPRSPVPGLAHDIRSPAR</sequence>
<protein>
    <submittedName>
        <fullName evidence="5">Nuclear pore complex assembly-domain-containing protein</fullName>
    </submittedName>
</protein>
<name>A0A4P9XS85_9FUNG</name>
<evidence type="ECO:0000313" key="6">
    <source>
        <dbReference type="Proteomes" id="UP000271241"/>
    </source>
</evidence>
<gene>
    <name evidence="5" type="ORF">THASP1DRAFT_29212</name>
</gene>
<comment type="subcellular location">
    <subcellularLocation>
        <location evidence="1">Nucleus</location>
    </subcellularLocation>
</comment>
<proteinExistence type="predicted"/>
<dbReference type="InterPro" id="IPR025151">
    <property type="entry name" value="ELYS_dom"/>
</dbReference>
<dbReference type="AlphaFoldDB" id="A0A4P9XS85"/>
<feature type="region of interest" description="Disordered" evidence="3">
    <location>
        <begin position="805"/>
        <end position="824"/>
    </location>
</feature>
<dbReference type="STRING" id="78915.A0A4P9XS85"/>
<dbReference type="PANTHER" id="PTHR21583:SF8">
    <property type="entry name" value="PROTEIN ELYS"/>
    <property type="match status" value="1"/>
</dbReference>
<keyword evidence="6" id="KW-1185">Reference proteome</keyword>
<feature type="region of interest" description="Disordered" evidence="3">
    <location>
        <begin position="1027"/>
        <end position="1091"/>
    </location>
</feature>
<evidence type="ECO:0000256" key="2">
    <source>
        <dbReference type="ARBA" id="ARBA00023242"/>
    </source>
</evidence>
<dbReference type="Pfam" id="PF13934">
    <property type="entry name" value="ELYS"/>
    <property type="match status" value="1"/>
</dbReference>
<organism evidence="5 6">
    <name type="scientific">Thamnocephalis sphaerospora</name>
    <dbReference type="NCBI Taxonomy" id="78915"/>
    <lineage>
        <taxon>Eukaryota</taxon>
        <taxon>Fungi</taxon>
        <taxon>Fungi incertae sedis</taxon>
        <taxon>Zoopagomycota</taxon>
        <taxon>Zoopagomycotina</taxon>
        <taxon>Zoopagomycetes</taxon>
        <taxon>Zoopagales</taxon>
        <taxon>Sigmoideomycetaceae</taxon>
        <taxon>Thamnocephalis</taxon>
    </lineage>
</organism>
<evidence type="ECO:0000256" key="3">
    <source>
        <dbReference type="SAM" id="MobiDB-lite"/>
    </source>
</evidence>
<feature type="compositionally biased region" description="Polar residues" evidence="3">
    <location>
        <begin position="807"/>
        <end position="824"/>
    </location>
</feature>
<feature type="compositionally biased region" description="Polar residues" evidence="3">
    <location>
        <begin position="876"/>
        <end position="887"/>
    </location>
</feature>
<feature type="region of interest" description="Disordered" evidence="3">
    <location>
        <begin position="857"/>
        <end position="969"/>
    </location>
</feature>
<evidence type="ECO:0000256" key="1">
    <source>
        <dbReference type="ARBA" id="ARBA00004123"/>
    </source>
</evidence>
<keyword evidence="2" id="KW-0539">Nucleus</keyword>
<evidence type="ECO:0000313" key="5">
    <source>
        <dbReference type="EMBL" id="RKP08983.1"/>
    </source>
</evidence>
<dbReference type="InterPro" id="IPR052620">
    <property type="entry name" value="ELYS/MEL-28_NucAsmblyFactor"/>
</dbReference>
<dbReference type="Proteomes" id="UP000271241">
    <property type="component" value="Unassembled WGS sequence"/>
</dbReference>
<feature type="domain" description="ELYS-like" evidence="4">
    <location>
        <begin position="476"/>
        <end position="686"/>
    </location>
</feature>
<dbReference type="GO" id="GO:0005634">
    <property type="term" value="C:nucleus"/>
    <property type="evidence" value="ECO:0007669"/>
    <property type="project" value="UniProtKB-SubCell"/>
</dbReference>
<reference evidence="6" key="1">
    <citation type="journal article" date="2018" name="Nat. Microbiol.">
        <title>Leveraging single-cell genomics to expand the fungal tree of life.</title>
        <authorList>
            <person name="Ahrendt S.R."/>
            <person name="Quandt C.A."/>
            <person name="Ciobanu D."/>
            <person name="Clum A."/>
            <person name="Salamov A."/>
            <person name="Andreopoulos B."/>
            <person name="Cheng J.F."/>
            <person name="Woyke T."/>
            <person name="Pelin A."/>
            <person name="Henrissat B."/>
            <person name="Reynolds N.K."/>
            <person name="Benny G.L."/>
            <person name="Smith M.E."/>
            <person name="James T.Y."/>
            <person name="Grigoriev I.V."/>
        </authorList>
    </citation>
    <scope>NUCLEOTIDE SEQUENCE [LARGE SCALE GENOMIC DNA]</scope>
    <source>
        <strain evidence="6">RSA 1356</strain>
    </source>
</reference>